<evidence type="ECO:0000313" key="2">
    <source>
        <dbReference type="Proteomes" id="UP000748752"/>
    </source>
</evidence>
<comment type="caution">
    <text evidence="1">The sequence shown here is derived from an EMBL/GenBank/DDBJ whole genome shotgun (WGS) entry which is preliminary data.</text>
</comment>
<dbReference type="Proteomes" id="UP000748752">
    <property type="component" value="Unassembled WGS sequence"/>
</dbReference>
<keyword evidence="2" id="KW-1185">Reference proteome</keyword>
<proteinExistence type="predicted"/>
<name>A0ABS1CN74_9GAMM</name>
<reference evidence="1 2" key="1">
    <citation type="journal article" date="2020" name="Microorganisms">
        <title>Osmotic Adaptation and Compatible Solute Biosynthesis of Phototrophic Bacteria as Revealed from Genome Analyses.</title>
        <authorList>
            <person name="Imhoff J.F."/>
            <person name="Rahn T."/>
            <person name="Kunzel S."/>
            <person name="Keller A."/>
            <person name="Neulinger S.C."/>
        </authorList>
    </citation>
    <scope>NUCLEOTIDE SEQUENCE [LARGE SCALE GENOMIC DNA]</scope>
    <source>
        <strain evidence="1 2">DSM 6210</strain>
    </source>
</reference>
<dbReference type="Pfam" id="PF11855">
    <property type="entry name" value="DUF3375"/>
    <property type="match status" value="1"/>
</dbReference>
<evidence type="ECO:0008006" key="3">
    <source>
        <dbReference type="Google" id="ProtNLM"/>
    </source>
</evidence>
<dbReference type="EMBL" id="NRRV01000077">
    <property type="protein sequence ID" value="MBK1633299.1"/>
    <property type="molecule type" value="Genomic_DNA"/>
</dbReference>
<gene>
    <name evidence="1" type="ORF">CKO31_21590</name>
</gene>
<sequence>MHPSTQAQALRQLRQQPTWKLLSAENGPAVMALIQAHLLEGPRRLPASLLVERLGRDLERFRAEGWDLPQPASAYLADWLAAGWLERGLSADGEEEYEASAAAAQAIRFAQDLSSQRTVATESRLGLVIGQLAQLAEETEPDPAIRAERLLRERERLDARIAAVRAGRLEPLPADRALERLKEILSLSDELASDFRRVRDDFRTLNRDLRERIVDNDGSRGDVLDAVFADVDLIADSDAGKTFRAFWRLLTDPQQSGELEAALEAVLGRDFAGRLSRRERRDLSGLTGTLLSRGGEVHDVLYQFARGLKQFVQSREYREQRRISTLVKTAQRRSLAVKDRLRPQQSIGRDLTLSSARLRSVAQLRLHDPSLDAVDARMDDAAESVIDLDAIAGLVAQSEIDFRTLEEHIAALLAARGQVTVAELLAEYPAEQGLGTVVGYLALGLRDGIVAEGTDRVSWLGRDGIARSARIPRVYFVSVADPSAGFDSSRSGVITDEHASR</sequence>
<evidence type="ECO:0000313" key="1">
    <source>
        <dbReference type="EMBL" id="MBK1633299.1"/>
    </source>
</evidence>
<dbReference type="InterPro" id="IPR021804">
    <property type="entry name" value="DUF3375"/>
</dbReference>
<accession>A0ABS1CN74</accession>
<protein>
    <recommendedName>
        <fullName evidence="3">DUF3375 domain-containing protein</fullName>
    </recommendedName>
</protein>
<organism evidence="1 2">
    <name type="scientific">Thiohalocapsa halophila</name>
    <dbReference type="NCBI Taxonomy" id="69359"/>
    <lineage>
        <taxon>Bacteria</taxon>
        <taxon>Pseudomonadati</taxon>
        <taxon>Pseudomonadota</taxon>
        <taxon>Gammaproteobacteria</taxon>
        <taxon>Chromatiales</taxon>
        <taxon>Chromatiaceae</taxon>
        <taxon>Thiohalocapsa</taxon>
    </lineage>
</organism>